<dbReference type="GO" id="GO:0005783">
    <property type="term" value="C:endoplasmic reticulum"/>
    <property type="evidence" value="ECO:0007669"/>
    <property type="project" value="TreeGrafter"/>
</dbReference>
<evidence type="ECO:0008006" key="4">
    <source>
        <dbReference type="Google" id="ProtNLM"/>
    </source>
</evidence>
<evidence type="ECO:0000313" key="3">
    <source>
        <dbReference type="Proteomes" id="UP001050691"/>
    </source>
</evidence>
<dbReference type="GO" id="GO:0046521">
    <property type="term" value="P:sphingoid catabolic process"/>
    <property type="evidence" value="ECO:0007669"/>
    <property type="project" value="TreeGrafter"/>
</dbReference>
<dbReference type="Proteomes" id="UP001050691">
    <property type="component" value="Unassembled WGS sequence"/>
</dbReference>
<sequence length="191" mass="21482">MSAFDLKSQLIFYGQYHFNKYNVAVHMTNFILIASLPVPKFFPSEPLFYISPYAYLQWTWAVPLAAIVAVYYLLLEPLAALTYLPILSTMIFTAKPIAQSPSGVEAALGLFVVSWIAQFTAHAVAEKRSPALLDNLVGALLLAPFFVHFELLFALGYKPQLHKEITNGVGVEIAKFRRETAERKRQGQKKE</sequence>
<evidence type="ECO:0000313" key="2">
    <source>
        <dbReference type="EMBL" id="GJJ07667.1"/>
    </source>
</evidence>
<accession>A0AAV4ZZ90</accession>
<feature type="transmembrane region" description="Helical" evidence="1">
    <location>
        <begin position="58"/>
        <end position="84"/>
    </location>
</feature>
<dbReference type="InterPro" id="IPR009305">
    <property type="entry name" value="Mpo1-like"/>
</dbReference>
<feature type="transmembrane region" description="Helical" evidence="1">
    <location>
        <begin position="104"/>
        <end position="124"/>
    </location>
</feature>
<proteinExistence type="predicted"/>
<keyword evidence="3" id="KW-1185">Reference proteome</keyword>
<dbReference type="GO" id="GO:0016020">
    <property type="term" value="C:membrane"/>
    <property type="evidence" value="ECO:0007669"/>
    <property type="project" value="GOC"/>
</dbReference>
<dbReference type="EMBL" id="BPWL01000002">
    <property type="protein sequence ID" value="GJJ07667.1"/>
    <property type="molecule type" value="Genomic_DNA"/>
</dbReference>
<organism evidence="2 3">
    <name type="scientific">Clathrus columnatus</name>
    <dbReference type="NCBI Taxonomy" id="1419009"/>
    <lineage>
        <taxon>Eukaryota</taxon>
        <taxon>Fungi</taxon>
        <taxon>Dikarya</taxon>
        <taxon>Basidiomycota</taxon>
        <taxon>Agaricomycotina</taxon>
        <taxon>Agaricomycetes</taxon>
        <taxon>Phallomycetidae</taxon>
        <taxon>Phallales</taxon>
        <taxon>Clathraceae</taxon>
        <taxon>Clathrus</taxon>
    </lineage>
</organism>
<reference evidence="2" key="1">
    <citation type="submission" date="2021-10" db="EMBL/GenBank/DDBJ databases">
        <title>De novo Genome Assembly of Clathrus columnatus (Basidiomycota, Fungi) Using Illumina and Nanopore Sequence Data.</title>
        <authorList>
            <person name="Ogiso-Tanaka E."/>
            <person name="Itagaki H."/>
            <person name="Hosoya T."/>
            <person name="Hosaka K."/>
        </authorList>
    </citation>
    <scope>NUCLEOTIDE SEQUENCE</scope>
    <source>
        <strain evidence="2">MO-923</strain>
    </source>
</reference>
<keyword evidence="1" id="KW-0472">Membrane</keyword>
<feature type="transmembrane region" description="Helical" evidence="1">
    <location>
        <begin position="136"/>
        <end position="157"/>
    </location>
</feature>
<dbReference type="Pfam" id="PF06127">
    <property type="entry name" value="Mpo1-like"/>
    <property type="match status" value="1"/>
</dbReference>
<keyword evidence="1" id="KW-1133">Transmembrane helix</keyword>
<protein>
    <recommendedName>
        <fullName evidence="4">DUF962-domain-containing protein</fullName>
    </recommendedName>
</protein>
<name>A0AAV4ZZ90_9AGAM</name>
<dbReference type="PANTHER" id="PTHR28026">
    <property type="entry name" value="DUF962 DOMAIN PROTEIN (AFU_ORTHOLOGUE AFUA_8G05310)"/>
    <property type="match status" value="1"/>
</dbReference>
<dbReference type="PANTHER" id="PTHR28026:SF9">
    <property type="entry name" value="2-HYDROXY-PALMITIC ACID DIOXYGENASE MPO1"/>
    <property type="match status" value="1"/>
</dbReference>
<comment type="caution">
    <text evidence="2">The sequence shown here is derived from an EMBL/GenBank/DDBJ whole genome shotgun (WGS) entry which is preliminary data.</text>
</comment>
<evidence type="ECO:0000256" key="1">
    <source>
        <dbReference type="SAM" id="Phobius"/>
    </source>
</evidence>
<keyword evidence="1" id="KW-0812">Transmembrane</keyword>
<gene>
    <name evidence="2" type="ORF">Clacol_001872</name>
</gene>
<feature type="transmembrane region" description="Helical" evidence="1">
    <location>
        <begin position="21"/>
        <end position="38"/>
    </location>
</feature>
<dbReference type="AlphaFoldDB" id="A0AAV4ZZ90"/>